<dbReference type="PANTHER" id="PTHR40623">
    <property type="entry name" value="INTEGRAL MEMBRANE PROTEIN"/>
    <property type="match status" value="1"/>
</dbReference>
<feature type="compositionally biased region" description="Polar residues" evidence="1">
    <location>
        <begin position="204"/>
        <end position="217"/>
    </location>
</feature>
<feature type="transmembrane region" description="Helical" evidence="2">
    <location>
        <begin position="12"/>
        <end position="35"/>
    </location>
</feature>
<keyword evidence="4" id="KW-1185">Reference proteome</keyword>
<dbReference type="OrthoDB" id="5361354at2759"/>
<comment type="caution">
    <text evidence="3">The sequence shown here is derived from an EMBL/GenBank/DDBJ whole genome shotgun (WGS) entry which is preliminary data.</text>
</comment>
<dbReference type="Proteomes" id="UP000758155">
    <property type="component" value="Unassembled WGS sequence"/>
</dbReference>
<keyword evidence="2" id="KW-0472">Membrane</keyword>
<sequence length="434" mass="47035">MSNWFGDLQLAYKYIVVFLALLVLTILAGCVKVLFDRRKLKQHIKNDAEAATVKEDTVELNQREKDEGDLFGIRAIEAGFYAGVAQSRPTSRAGSIAGHPNMSTSTLVANPNSPLLKPNSHGGSMVSLPLAGKNSNRDSETLPDRRPSPTMKLRPSDAELNGRHNPYDPAVDMSLNVPPSPGFSIQPTTFGGSDTDSDGVLSPRSMSPRSADFNLQSYKPAPSIPMPDALRVSYHPGEETQRSQAASLNDPSPRPSPGQSPTPPSPGHAPTTRLPTLPASAMSNTPSIRVEEPAINDLRPRVPDNFSQDSEPKEPRFKSEAPTSTHQREGSDASSVYSDARHSAYQSYQNFQALDRSNSSASVKAPRAPSHLLELPDGAVKEARLSEFYDAYYRQSQLLGNDAKPVVVDRQSTIIEVDSPLPSPLPNKSFGQAM</sequence>
<feature type="compositionally biased region" description="Polar residues" evidence="1">
    <location>
        <begin position="102"/>
        <end position="113"/>
    </location>
</feature>
<organism evidence="3 4">
    <name type="scientific">Didymella heteroderae</name>
    <dbReference type="NCBI Taxonomy" id="1769908"/>
    <lineage>
        <taxon>Eukaryota</taxon>
        <taxon>Fungi</taxon>
        <taxon>Dikarya</taxon>
        <taxon>Ascomycota</taxon>
        <taxon>Pezizomycotina</taxon>
        <taxon>Dothideomycetes</taxon>
        <taxon>Pleosporomycetidae</taxon>
        <taxon>Pleosporales</taxon>
        <taxon>Pleosporineae</taxon>
        <taxon>Didymellaceae</taxon>
        <taxon>Didymella</taxon>
    </lineage>
</organism>
<evidence type="ECO:0000313" key="3">
    <source>
        <dbReference type="EMBL" id="KAF3036783.1"/>
    </source>
</evidence>
<feature type="compositionally biased region" description="Basic and acidic residues" evidence="1">
    <location>
        <begin position="310"/>
        <end position="319"/>
    </location>
</feature>
<dbReference type="AlphaFoldDB" id="A0A9P4WNB5"/>
<accession>A0A9P4WNB5</accession>
<evidence type="ECO:0000256" key="1">
    <source>
        <dbReference type="SAM" id="MobiDB-lite"/>
    </source>
</evidence>
<feature type="compositionally biased region" description="Basic and acidic residues" evidence="1">
    <location>
        <begin position="135"/>
        <end position="147"/>
    </location>
</feature>
<keyword evidence="2" id="KW-1133">Transmembrane helix</keyword>
<dbReference type="EMBL" id="SWKV01000047">
    <property type="protein sequence ID" value="KAF3036783.1"/>
    <property type="molecule type" value="Genomic_DNA"/>
</dbReference>
<gene>
    <name evidence="3" type="ORF">E8E12_002968</name>
</gene>
<protein>
    <submittedName>
        <fullName evidence="3">Uncharacterized protein</fullName>
    </submittedName>
</protein>
<keyword evidence="2" id="KW-0812">Transmembrane</keyword>
<feature type="region of interest" description="Disordered" evidence="1">
    <location>
        <begin position="102"/>
        <end position="341"/>
    </location>
</feature>
<feature type="compositionally biased region" description="Pro residues" evidence="1">
    <location>
        <begin position="252"/>
        <end position="267"/>
    </location>
</feature>
<proteinExistence type="predicted"/>
<evidence type="ECO:0000313" key="4">
    <source>
        <dbReference type="Proteomes" id="UP000758155"/>
    </source>
</evidence>
<dbReference type="PANTHER" id="PTHR40623:SF1">
    <property type="match status" value="1"/>
</dbReference>
<feature type="compositionally biased region" description="Basic and acidic residues" evidence="1">
    <location>
        <begin position="154"/>
        <end position="166"/>
    </location>
</feature>
<evidence type="ECO:0000256" key="2">
    <source>
        <dbReference type="SAM" id="Phobius"/>
    </source>
</evidence>
<feature type="compositionally biased region" description="Polar residues" evidence="1">
    <location>
        <begin position="183"/>
        <end position="194"/>
    </location>
</feature>
<name>A0A9P4WNB5_9PLEO</name>
<reference evidence="3" key="1">
    <citation type="submission" date="2019-04" db="EMBL/GenBank/DDBJ databases">
        <title>Sequencing of skin fungus with MAO and IRED activity.</title>
        <authorList>
            <person name="Marsaioli A.J."/>
            <person name="Bonatto J.M.C."/>
            <person name="Reis Junior O."/>
        </authorList>
    </citation>
    <scope>NUCLEOTIDE SEQUENCE</scope>
    <source>
        <strain evidence="3">28M1</strain>
    </source>
</reference>